<protein>
    <submittedName>
        <fullName evidence="2">Uncharacterized protein</fullName>
    </submittedName>
</protein>
<evidence type="ECO:0000313" key="2">
    <source>
        <dbReference type="EMBL" id="ODQ81385.1"/>
    </source>
</evidence>
<keyword evidence="3" id="KW-1185">Reference proteome</keyword>
<evidence type="ECO:0000313" key="3">
    <source>
        <dbReference type="Proteomes" id="UP000094336"/>
    </source>
</evidence>
<feature type="chain" id="PRO_5009134406" evidence="1">
    <location>
        <begin position="19"/>
        <end position="240"/>
    </location>
</feature>
<evidence type="ECO:0000256" key="1">
    <source>
        <dbReference type="SAM" id="SignalP"/>
    </source>
</evidence>
<name>A0A1E3QUM1_9ASCO</name>
<sequence length="240" mass="27817">MLLLRLFLSLFLLGVVYAAKNVEIKDVPRVRSLAPRKSETYFENVRKTRGYEKASFKKFRLPSSEVQLARDKQEYVDLCYRDAVKYNIQQIYEASINLESICHYNIDHKNKVFAYDTSREFSFYVEPREILDARDIEYIRKQAVQTTGLSELSSEWKDYKGVCELTPGQVGKLEFDATLVIVSVEYSVDKIAVCDDVDNIENAEMGYLTVGFPVGDLARFHCKTGKQYCPSKEVYLRFNK</sequence>
<dbReference type="GeneID" id="30144814"/>
<dbReference type="EMBL" id="KV454428">
    <property type="protein sequence ID" value="ODQ81385.1"/>
    <property type="molecule type" value="Genomic_DNA"/>
</dbReference>
<dbReference type="AlphaFoldDB" id="A0A1E3QUM1"/>
<proteinExistence type="predicted"/>
<dbReference type="Proteomes" id="UP000094336">
    <property type="component" value="Unassembled WGS sequence"/>
</dbReference>
<reference evidence="3" key="1">
    <citation type="submission" date="2016-05" db="EMBL/GenBank/DDBJ databases">
        <title>Comparative genomics of biotechnologically important yeasts.</title>
        <authorList>
            <consortium name="DOE Joint Genome Institute"/>
            <person name="Riley R."/>
            <person name="Haridas S."/>
            <person name="Wolfe K.H."/>
            <person name="Lopes M.R."/>
            <person name="Hittinger C.T."/>
            <person name="Goker M."/>
            <person name="Salamov A."/>
            <person name="Wisecaver J."/>
            <person name="Long T.M."/>
            <person name="Aerts A.L."/>
            <person name="Barry K."/>
            <person name="Choi C."/>
            <person name="Clum A."/>
            <person name="Coughlan A.Y."/>
            <person name="Deshpande S."/>
            <person name="Douglass A.P."/>
            <person name="Hanson S.J."/>
            <person name="Klenk H.-P."/>
            <person name="Labutti K."/>
            <person name="Lapidus A."/>
            <person name="Lindquist E."/>
            <person name="Lipzen A."/>
            <person name="Meier-Kolthoff J.P."/>
            <person name="Ohm R.A."/>
            <person name="Otillar R.P."/>
            <person name="Pangilinan J."/>
            <person name="Peng Y."/>
            <person name="Rokas A."/>
            <person name="Rosa C.A."/>
            <person name="Scheuner C."/>
            <person name="Sibirny A.A."/>
            <person name="Slot J.C."/>
            <person name="Stielow J.B."/>
            <person name="Sun H."/>
            <person name="Kurtzman C.P."/>
            <person name="Blackwell M."/>
            <person name="Grigoriev I.V."/>
            <person name="Jeffries T.W."/>
        </authorList>
    </citation>
    <scope>NUCLEOTIDE SEQUENCE [LARGE SCALE GENOMIC DNA]</scope>
    <source>
        <strain evidence="3">NRRL Y-12698</strain>
    </source>
</reference>
<gene>
    <name evidence="2" type="ORF">BABINDRAFT_123933</name>
</gene>
<accession>A0A1E3QUM1</accession>
<keyword evidence="1" id="KW-0732">Signal</keyword>
<feature type="signal peptide" evidence="1">
    <location>
        <begin position="1"/>
        <end position="18"/>
    </location>
</feature>
<organism evidence="2 3">
    <name type="scientific">Babjeviella inositovora NRRL Y-12698</name>
    <dbReference type="NCBI Taxonomy" id="984486"/>
    <lineage>
        <taxon>Eukaryota</taxon>
        <taxon>Fungi</taxon>
        <taxon>Dikarya</taxon>
        <taxon>Ascomycota</taxon>
        <taxon>Saccharomycotina</taxon>
        <taxon>Pichiomycetes</taxon>
        <taxon>Serinales incertae sedis</taxon>
        <taxon>Babjeviella</taxon>
    </lineage>
</organism>
<dbReference type="RefSeq" id="XP_018986713.1">
    <property type="nucleotide sequence ID" value="XM_019126960.1"/>
</dbReference>